<dbReference type="InterPro" id="IPR036322">
    <property type="entry name" value="WD40_repeat_dom_sf"/>
</dbReference>
<evidence type="ECO:0000256" key="4">
    <source>
        <dbReference type="SAM" id="MobiDB-lite"/>
    </source>
</evidence>
<gene>
    <name evidence="5" type="ORF">O181_007958</name>
</gene>
<dbReference type="Proteomes" id="UP000765509">
    <property type="component" value="Unassembled WGS sequence"/>
</dbReference>
<evidence type="ECO:0000256" key="1">
    <source>
        <dbReference type="ARBA" id="ARBA00022574"/>
    </source>
</evidence>
<name>A0A9Q3BN78_9BASI</name>
<dbReference type="EMBL" id="AVOT02001806">
    <property type="protein sequence ID" value="MBW0468243.1"/>
    <property type="molecule type" value="Genomic_DNA"/>
</dbReference>
<feature type="repeat" description="WD" evidence="3">
    <location>
        <begin position="285"/>
        <end position="319"/>
    </location>
</feature>
<organism evidence="5 6">
    <name type="scientific">Austropuccinia psidii MF-1</name>
    <dbReference type="NCBI Taxonomy" id="1389203"/>
    <lineage>
        <taxon>Eukaryota</taxon>
        <taxon>Fungi</taxon>
        <taxon>Dikarya</taxon>
        <taxon>Basidiomycota</taxon>
        <taxon>Pucciniomycotina</taxon>
        <taxon>Pucciniomycetes</taxon>
        <taxon>Pucciniales</taxon>
        <taxon>Sphaerophragmiaceae</taxon>
        <taxon>Austropuccinia</taxon>
    </lineage>
</organism>
<dbReference type="SUPFAM" id="SSF50978">
    <property type="entry name" value="WD40 repeat-like"/>
    <property type="match status" value="1"/>
</dbReference>
<keyword evidence="2" id="KW-0677">Repeat</keyword>
<dbReference type="InterPro" id="IPR015943">
    <property type="entry name" value="WD40/YVTN_repeat-like_dom_sf"/>
</dbReference>
<feature type="compositionally biased region" description="Basic and acidic residues" evidence="4">
    <location>
        <begin position="357"/>
        <end position="378"/>
    </location>
</feature>
<keyword evidence="6" id="KW-1185">Reference proteome</keyword>
<dbReference type="PANTHER" id="PTHR10971">
    <property type="entry name" value="MRNA EXPORT FACTOR AND BUB3"/>
    <property type="match status" value="1"/>
</dbReference>
<evidence type="ECO:0008006" key="7">
    <source>
        <dbReference type="Google" id="ProtNLM"/>
    </source>
</evidence>
<dbReference type="OrthoDB" id="10262475at2759"/>
<dbReference type="Pfam" id="PF00400">
    <property type="entry name" value="WD40"/>
    <property type="match status" value="4"/>
</dbReference>
<dbReference type="PROSITE" id="PS50082">
    <property type="entry name" value="WD_REPEATS_2"/>
    <property type="match status" value="2"/>
</dbReference>
<reference evidence="5" key="1">
    <citation type="submission" date="2021-03" db="EMBL/GenBank/DDBJ databases">
        <title>Draft genome sequence of rust myrtle Austropuccinia psidii MF-1, a brazilian biotype.</title>
        <authorList>
            <person name="Quecine M.C."/>
            <person name="Pachon D.M.R."/>
            <person name="Bonatelli M.L."/>
            <person name="Correr F.H."/>
            <person name="Franceschini L.M."/>
            <person name="Leite T.F."/>
            <person name="Margarido G.R.A."/>
            <person name="Almeida C.A."/>
            <person name="Ferrarezi J.A."/>
            <person name="Labate C.A."/>
        </authorList>
    </citation>
    <scope>NUCLEOTIDE SEQUENCE</scope>
    <source>
        <strain evidence="5">MF-1</strain>
    </source>
</reference>
<accession>A0A9Q3BN78</accession>
<feature type="repeat" description="WD" evidence="3">
    <location>
        <begin position="12"/>
        <end position="47"/>
    </location>
</feature>
<protein>
    <recommendedName>
        <fullName evidence="7">Anaphase-promoting complex subunit 4 WD40 domain-containing protein</fullName>
    </recommendedName>
</protein>
<evidence type="ECO:0000313" key="5">
    <source>
        <dbReference type="EMBL" id="MBW0468243.1"/>
    </source>
</evidence>
<keyword evidence="1 3" id="KW-0853">WD repeat</keyword>
<dbReference type="AlphaFoldDB" id="A0A9Q3BN78"/>
<sequence length="398" mass="43665">MASSNGKEIELSGNSSDAISSVKFHPTNADLLLTSSWDKSVKLYDLSGASPKEFLSVYPHPSPVFDVSFGAGKSEGKAYTGSLDRGIREIDLETAVTTPPATRPNRVISTHQDAVKCVHYAVYQDILITGSWDRSVILQDPKISSNKQYPHQITSLTLPNLPSKVYCLDTSPDRLVVAMGNRRIWIWDMRKLSEAVEKVNELNQNGTAAAEPVMPPPPLQERESSLKFMTRTIKCMPSGDGFTSASIEGRVAVDFFDTTPEAQAKKYAFKCHRQMVDSVDTVYPVNALAFHPSYGTFATGGGDGIVSMWDSAAKKRLRQLPKYPGSVSSLAFNSDGTRLAVGCSVLEEEGTAPIKNETTDDTKNEEPKQAEKESDKSKAFRNAVFVRNVTDDCKPRIK</sequence>
<proteinExistence type="predicted"/>
<evidence type="ECO:0000256" key="2">
    <source>
        <dbReference type="ARBA" id="ARBA00022737"/>
    </source>
</evidence>
<feature type="region of interest" description="Disordered" evidence="4">
    <location>
        <begin position="350"/>
        <end position="379"/>
    </location>
</feature>
<comment type="caution">
    <text evidence="5">The sequence shown here is derived from an EMBL/GenBank/DDBJ whole genome shotgun (WGS) entry which is preliminary data.</text>
</comment>
<evidence type="ECO:0000313" key="6">
    <source>
        <dbReference type="Proteomes" id="UP000765509"/>
    </source>
</evidence>
<evidence type="ECO:0000256" key="3">
    <source>
        <dbReference type="PROSITE-ProRule" id="PRU00221"/>
    </source>
</evidence>
<dbReference type="SMART" id="SM00320">
    <property type="entry name" value="WD40"/>
    <property type="match status" value="5"/>
</dbReference>
<dbReference type="Gene3D" id="2.130.10.10">
    <property type="entry name" value="YVTN repeat-like/Quinoprotein amine dehydrogenase"/>
    <property type="match status" value="1"/>
</dbReference>
<dbReference type="InterPro" id="IPR001680">
    <property type="entry name" value="WD40_rpt"/>
</dbReference>